<comment type="caution">
    <text evidence="9">The sequence shown here is derived from an EMBL/GenBank/DDBJ whole genome shotgun (WGS) entry which is preliminary data.</text>
</comment>
<evidence type="ECO:0000256" key="1">
    <source>
        <dbReference type="ARBA" id="ARBA00004196"/>
    </source>
</evidence>
<evidence type="ECO:0000313" key="10">
    <source>
        <dbReference type="Proteomes" id="UP001310386"/>
    </source>
</evidence>
<dbReference type="PANTHER" id="PTHR42838">
    <property type="entry name" value="CYTOCHROME C OXIDASE SUBUNIT II"/>
    <property type="match status" value="1"/>
</dbReference>
<dbReference type="Gene3D" id="2.60.40.420">
    <property type="entry name" value="Cupredoxins - blue copper proteins"/>
    <property type="match status" value="1"/>
</dbReference>
<accession>A0ABU5ZNK2</accession>
<evidence type="ECO:0000256" key="5">
    <source>
        <dbReference type="ARBA" id="ARBA00031399"/>
    </source>
</evidence>
<dbReference type="PRINTS" id="PR01166">
    <property type="entry name" value="CYCOXIDASEII"/>
</dbReference>
<gene>
    <name evidence="9" type="ORF">VF724_19090</name>
</gene>
<evidence type="ECO:0000256" key="4">
    <source>
        <dbReference type="ARBA" id="ARBA00024688"/>
    </source>
</evidence>
<dbReference type="Proteomes" id="UP001310386">
    <property type="component" value="Unassembled WGS sequence"/>
</dbReference>
<sequence length="159" mass="17655">MHIHRLEKIWLTFGIIMLFVFLLVLGVSAFAMGMQPPANYCGDYQSVDSTRLSETPPFDKPQLRKIGDNEYEAVMTAFAFGYSPNQLEVPAGATVHFVVTSKDVVHGFAIPGTNVNMMVLPGEVNQTDHTFAQPGEYLVLCNEYCGVAHELMQTKIIVK</sequence>
<dbReference type="SUPFAM" id="SSF49503">
    <property type="entry name" value="Cupredoxins"/>
    <property type="match status" value="1"/>
</dbReference>
<dbReference type="EMBL" id="JAYJLD010000048">
    <property type="protein sequence ID" value="MEB3103743.1"/>
    <property type="molecule type" value="Genomic_DNA"/>
</dbReference>
<dbReference type="InterPro" id="IPR051403">
    <property type="entry name" value="NosZ/Cyto_c_oxidase_sub2"/>
</dbReference>
<evidence type="ECO:0000259" key="8">
    <source>
        <dbReference type="PROSITE" id="PS50857"/>
    </source>
</evidence>
<dbReference type="InterPro" id="IPR034214">
    <property type="entry name" value="Ba3_CcO_II_C"/>
</dbReference>
<feature type="transmembrane region" description="Helical" evidence="7">
    <location>
        <begin position="9"/>
        <end position="32"/>
    </location>
</feature>
<keyword evidence="2" id="KW-0479">Metal-binding</keyword>
<evidence type="ECO:0000256" key="3">
    <source>
        <dbReference type="ARBA" id="ARBA00023008"/>
    </source>
</evidence>
<feature type="domain" description="Cytochrome oxidase subunit II copper A binding" evidence="8">
    <location>
        <begin position="64"/>
        <end position="159"/>
    </location>
</feature>
<evidence type="ECO:0000256" key="7">
    <source>
        <dbReference type="SAM" id="Phobius"/>
    </source>
</evidence>
<dbReference type="InterPro" id="IPR002429">
    <property type="entry name" value="CcO_II-like_C"/>
</dbReference>
<dbReference type="PROSITE" id="PS50857">
    <property type="entry name" value="COX2_CUA"/>
    <property type="match status" value="1"/>
</dbReference>
<dbReference type="CDD" id="cd13913">
    <property type="entry name" value="ba3_CcO_II_C"/>
    <property type="match status" value="1"/>
</dbReference>
<evidence type="ECO:0000256" key="2">
    <source>
        <dbReference type="ARBA" id="ARBA00022723"/>
    </source>
</evidence>
<dbReference type="InterPro" id="IPR001505">
    <property type="entry name" value="Copper_CuA"/>
</dbReference>
<comment type="catalytic activity">
    <reaction evidence="6">
        <text>4 Fe(II)-[cytochrome c] + O2 + 8 H(+)(in) = 4 Fe(III)-[cytochrome c] + 2 H2O + 4 H(+)(out)</text>
        <dbReference type="Rhea" id="RHEA:11436"/>
        <dbReference type="Rhea" id="RHEA-COMP:10350"/>
        <dbReference type="Rhea" id="RHEA-COMP:14399"/>
        <dbReference type="ChEBI" id="CHEBI:15377"/>
        <dbReference type="ChEBI" id="CHEBI:15378"/>
        <dbReference type="ChEBI" id="CHEBI:15379"/>
        <dbReference type="ChEBI" id="CHEBI:29033"/>
        <dbReference type="ChEBI" id="CHEBI:29034"/>
        <dbReference type="EC" id="7.1.1.9"/>
    </reaction>
</comment>
<dbReference type="PROSITE" id="PS00078">
    <property type="entry name" value="COX2"/>
    <property type="match status" value="1"/>
</dbReference>
<dbReference type="RefSeq" id="WP_371755871.1">
    <property type="nucleotide sequence ID" value="NZ_JAYJLD010000048.1"/>
</dbReference>
<comment type="function">
    <text evidence="4">Subunits I and II form the functional core of the enzyme complex. Electrons originating in cytochrome c are transferred via heme a and Cu(A) to the binuclear center formed by heme a3 and Cu(B).</text>
</comment>
<dbReference type="InterPro" id="IPR008972">
    <property type="entry name" value="Cupredoxin"/>
</dbReference>
<dbReference type="PANTHER" id="PTHR42838:SF2">
    <property type="entry name" value="NITROUS-OXIDE REDUCTASE"/>
    <property type="match status" value="1"/>
</dbReference>
<name>A0ABU5ZNK2_9BACL</name>
<reference evidence="9" key="1">
    <citation type="submission" date="2023-12" db="EMBL/GenBank/DDBJ databases">
        <title>Fervidustalea candida gen. nov., sp. nov., a novel member of the family Paenibacillaceae isolated from a geothermal area.</title>
        <authorList>
            <person name="Li W.-J."/>
            <person name="Jiao J.-Y."/>
            <person name="Chen Y."/>
        </authorList>
    </citation>
    <scope>NUCLEOTIDE SEQUENCE</scope>
    <source>
        <strain evidence="9">SYSU GA230002</strain>
    </source>
</reference>
<keyword evidence="7" id="KW-0812">Transmembrane</keyword>
<keyword evidence="3" id="KW-0186">Copper</keyword>
<evidence type="ECO:0000256" key="6">
    <source>
        <dbReference type="ARBA" id="ARBA00047816"/>
    </source>
</evidence>
<comment type="subcellular location">
    <subcellularLocation>
        <location evidence="1">Cell envelope</location>
    </subcellularLocation>
</comment>
<protein>
    <recommendedName>
        <fullName evidence="5">Cytochrome aa3 subunit 2</fullName>
    </recommendedName>
</protein>
<keyword evidence="7" id="KW-1133">Transmembrane helix</keyword>
<organism evidence="9 10">
    <name type="scientific">Ferviditalea candida</name>
    <dbReference type="NCBI Taxonomy" id="3108399"/>
    <lineage>
        <taxon>Bacteria</taxon>
        <taxon>Bacillati</taxon>
        <taxon>Bacillota</taxon>
        <taxon>Bacilli</taxon>
        <taxon>Bacillales</taxon>
        <taxon>Paenibacillaceae</taxon>
        <taxon>Ferviditalea</taxon>
    </lineage>
</organism>
<proteinExistence type="predicted"/>
<evidence type="ECO:0000313" key="9">
    <source>
        <dbReference type="EMBL" id="MEB3103743.1"/>
    </source>
</evidence>
<keyword evidence="10" id="KW-1185">Reference proteome</keyword>
<keyword evidence="7" id="KW-0472">Membrane</keyword>
<dbReference type="Pfam" id="PF00116">
    <property type="entry name" value="COX2"/>
    <property type="match status" value="1"/>
</dbReference>